<dbReference type="GO" id="GO:0005739">
    <property type="term" value="C:mitochondrion"/>
    <property type="evidence" value="ECO:0007669"/>
    <property type="project" value="UniProtKB-SubCell"/>
</dbReference>
<gene>
    <name evidence="10" type="ORF">IM811_011456</name>
</gene>
<comment type="caution">
    <text evidence="10">The sequence shown here is derived from an EMBL/GenBank/DDBJ whole genome shotgun (WGS) entry which is preliminary data.</text>
</comment>
<dbReference type="SUPFAM" id="SSF52540">
    <property type="entry name" value="P-loop containing nucleoside triphosphate hydrolases"/>
    <property type="match status" value="1"/>
</dbReference>
<sequence>MLHRQQACNSGILETLAITSIVLQQLAQNVVEEAAVLGRGLFKRDTEGNIPSEDPASMPELPHATTNTPQGLEVVFPGDNPIVDIIAVHGLNGHREKTWTAANKINWLRHLLPDDLPSARIMCWGYDANTHDSSRVSCQYLYDHAQTLVSDLCRKRRLTDSVKRPIIFVAHSLGGIIVKSALIHSDLSRQGALLEHRSIKLSTHGIVFMGTPHQGGNGVQLGQLLVNVASLFVAANDHILQHLKRASEWLQQQLGQYGPISNEFITKYAYEEYETSTALGHKIMVVPRASAVVPGHADAESIVIHNDHINIVKFASKQDSGYEKISEYLQIMMMDADDRIQLRWKEEARIAEARIDPTFGQWFLPLSLPGVTRVVHFVAREDELARIHEILHRTDGRSTAIVQGLGGMGKTQLTLEYIKRHSEEYSAVIWLNAKDETSLKQTFAQQPKGYSDNIPQLSTFKTP</sequence>
<comment type="subcellular location">
    <subcellularLocation>
        <location evidence="2">Endoplasmic reticulum</location>
    </subcellularLocation>
    <subcellularLocation>
        <location evidence="3">Membrane</location>
    </subcellularLocation>
    <subcellularLocation>
        <location evidence="1">Mitochondrion</location>
    </subcellularLocation>
</comment>
<dbReference type="GO" id="GO:0016020">
    <property type="term" value="C:membrane"/>
    <property type="evidence" value="ECO:0007669"/>
    <property type="project" value="UniProtKB-SubCell"/>
</dbReference>
<dbReference type="Gene3D" id="3.40.50.300">
    <property type="entry name" value="P-loop containing nucleotide triphosphate hydrolases"/>
    <property type="match status" value="1"/>
</dbReference>
<name>A0A8H7TR42_BIOOC</name>
<evidence type="ECO:0000256" key="2">
    <source>
        <dbReference type="ARBA" id="ARBA00004240"/>
    </source>
</evidence>
<feature type="region of interest" description="Disordered" evidence="8">
    <location>
        <begin position="46"/>
        <end position="65"/>
    </location>
</feature>
<feature type="domain" description="DUF676" evidence="9">
    <location>
        <begin position="85"/>
        <end position="229"/>
    </location>
</feature>
<evidence type="ECO:0000256" key="1">
    <source>
        <dbReference type="ARBA" id="ARBA00004173"/>
    </source>
</evidence>
<keyword evidence="7" id="KW-0472">Membrane</keyword>
<evidence type="ECO:0000256" key="4">
    <source>
        <dbReference type="ARBA" id="ARBA00007920"/>
    </source>
</evidence>
<dbReference type="InterPro" id="IPR027417">
    <property type="entry name" value="P-loop_NTPase"/>
</dbReference>
<dbReference type="SUPFAM" id="SSF53474">
    <property type="entry name" value="alpha/beta-Hydrolases"/>
    <property type="match status" value="1"/>
</dbReference>
<dbReference type="InterPro" id="IPR007751">
    <property type="entry name" value="DUF676_lipase-like"/>
</dbReference>
<reference evidence="10" key="1">
    <citation type="submission" date="2020-10" db="EMBL/GenBank/DDBJ databases">
        <title>High-Quality Genome Resource of Clonostachys rosea strain S41 by Oxford Nanopore Long-Read Sequencing.</title>
        <authorList>
            <person name="Wang H."/>
        </authorList>
    </citation>
    <scope>NUCLEOTIDE SEQUENCE</scope>
    <source>
        <strain evidence="10">S41</strain>
    </source>
</reference>
<evidence type="ECO:0000313" key="10">
    <source>
        <dbReference type="EMBL" id="KAF9756015.1"/>
    </source>
</evidence>
<evidence type="ECO:0000313" key="11">
    <source>
        <dbReference type="Proteomes" id="UP000616885"/>
    </source>
</evidence>
<organism evidence="10 11">
    <name type="scientific">Bionectria ochroleuca</name>
    <name type="common">Gliocladium roseum</name>
    <dbReference type="NCBI Taxonomy" id="29856"/>
    <lineage>
        <taxon>Eukaryota</taxon>
        <taxon>Fungi</taxon>
        <taxon>Dikarya</taxon>
        <taxon>Ascomycota</taxon>
        <taxon>Pezizomycotina</taxon>
        <taxon>Sordariomycetes</taxon>
        <taxon>Hypocreomycetidae</taxon>
        <taxon>Hypocreales</taxon>
        <taxon>Bionectriaceae</taxon>
        <taxon>Clonostachys</taxon>
    </lineage>
</organism>
<dbReference type="Proteomes" id="UP000616885">
    <property type="component" value="Unassembled WGS sequence"/>
</dbReference>
<dbReference type="AlphaFoldDB" id="A0A8H7TR42"/>
<proteinExistence type="inferred from homology"/>
<evidence type="ECO:0000256" key="5">
    <source>
        <dbReference type="ARBA" id="ARBA00022824"/>
    </source>
</evidence>
<feature type="region of interest" description="Disordered" evidence="8">
    <location>
        <begin position="442"/>
        <end position="463"/>
    </location>
</feature>
<comment type="similarity">
    <text evidence="4">Belongs to the putative lipase ROG1 family.</text>
</comment>
<dbReference type="EMBL" id="JADCTT010000003">
    <property type="protein sequence ID" value="KAF9756015.1"/>
    <property type="molecule type" value="Genomic_DNA"/>
</dbReference>
<dbReference type="Pfam" id="PF05057">
    <property type="entry name" value="DUF676"/>
    <property type="match status" value="1"/>
</dbReference>
<dbReference type="GO" id="GO:0005783">
    <property type="term" value="C:endoplasmic reticulum"/>
    <property type="evidence" value="ECO:0007669"/>
    <property type="project" value="UniProtKB-SubCell"/>
</dbReference>
<keyword evidence="6" id="KW-0496">Mitochondrion</keyword>
<feature type="compositionally biased region" description="Polar residues" evidence="8">
    <location>
        <begin position="453"/>
        <end position="463"/>
    </location>
</feature>
<evidence type="ECO:0000256" key="3">
    <source>
        <dbReference type="ARBA" id="ARBA00004370"/>
    </source>
</evidence>
<evidence type="ECO:0000256" key="7">
    <source>
        <dbReference type="ARBA" id="ARBA00023136"/>
    </source>
</evidence>
<dbReference type="InterPro" id="IPR029058">
    <property type="entry name" value="AB_hydrolase_fold"/>
</dbReference>
<protein>
    <recommendedName>
        <fullName evidence="9">DUF676 domain-containing protein</fullName>
    </recommendedName>
</protein>
<dbReference type="PANTHER" id="PTHR48182:SF2">
    <property type="entry name" value="PROTEIN SERAC1"/>
    <property type="match status" value="1"/>
</dbReference>
<evidence type="ECO:0000256" key="6">
    <source>
        <dbReference type="ARBA" id="ARBA00023128"/>
    </source>
</evidence>
<evidence type="ECO:0000259" key="9">
    <source>
        <dbReference type="Pfam" id="PF05057"/>
    </source>
</evidence>
<dbReference type="PANTHER" id="PTHR48182">
    <property type="entry name" value="PROTEIN SERAC1"/>
    <property type="match status" value="1"/>
</dbReference>
<dbReference type="Gene3D" id="3.40.50.1820">
    <property type="entry name" value="alpha/beta hydrolase"/>
    <property type="match status" value="1"/>
</dbReference>
<evidence type="ECO:0000256" key="8">
    <source>
        <dbReference type="SAM" id="MobiDB-lite"/>
    </source>
</evidence>
<dbReference type="InterPro" id="IPR052374">
    <property type="entry name" value="SERAC1"/>
</dbReference>
<keyword evidence="5" id="KW-0256">Endoplasmic reticulum</keyword>
<accession>A0A8H7TR42</accession>